<comment type="caution">
    <text evidence="1">The sequence shown here is derived from an EMBL/GenBank/DDBJ whole genome shotgun (WGS) entry which is preliminary data.</text>
</comment>
<name>A0A9W4SBV2_9GLOM</name>
<accession>A0A9W4SBV2</accession>
<dbReference type="EMBL" id="CAMKVN010000101">
    <property type="protein sequence ID" value="CAI2163611.1"/>
    <property type="molecule type" value="Genomic_DNA"/>
</dbReference>
<sequence length="344" mass="39342">LSPATCCHFFSLEKFSPVVMSTSKVSFLVRIDKAISSYFEDKPTLWSYDSFLKKLKPLIMEDEGAELPSVWRKRFLTALKEIPDDDTKDEQVRYIANLLSKQLGDIISPKTVYGVCVAQNPGGCRPLFLQTVLWGCRSSLDSWDVKLTATNASFWKKLKMKKLKMEKNRKSSEAKLHHKKSKFILNSQIEALGVLELARTLQTIQATNELGQYINKIVTIPTMNILEIVNPAKCYEQEDDESTKPDEGTIATTLTQDEDQRLLLKKHQLEIEELELPKSKKIEAVTDFAQGEDRRLVLRERRLSIEERENFPEQIDKSTLLHMMSSQVCLMPAMCKCTAYTHAS</sequence>
<feature type="non-terminal residue" evidence="1">
    <location>
        <position position="344"/>
    </location>
</feature>
<proteinExistence type="predicted"/>
<protein>
    <submittedName>
        <fullName evidence="1">19759_t:CDS:1</fullName>
    </submittedName>
</protein>
<evidence type="ECO:0000313" key="2">
    <source>
        <dbReference type="Proteomes" id="UP001153678"/>
    </source>
</evidence>
<dbReference type="Proteomes" id="UP001153678">
    <property type="component" value="Unassembled WGS sequence"/>
</dbReference>
<keyword evidence="2" id="KW-1185">Reference proteome</keyword>
<organism evidence="1 2">
    <name type="scientific">Funneliformis geosporum</name>
    <dbReference type="NCBI Taxonomy" id="1117311"/>
    <lineage>
        <taxon>Eukaryota</taxon>
        <taxon>Fungi</taxon>
        <taxon>Fungi incertae sedis</taxon>
        <taxon>Mucoromycota</taxon>
        <taxon>Glomeromycotina</taxon>
        <taxon>Glomeromycetes</taxon>
        <taxon>Glomerales</taxon>
        <taxon>Glomeraceae</taxon>
        <taxon>Funneliformis</taxon>
    </lineage>
</organism>
<reference evidence="1" key="1">
    <citation type="submission" date="2022-08" db="EMBL/GenBank/DDBJ databases">
        <authorList>
            <person name="Kallberg Y."/>
            <person name="Tangrot J."/>
            <person name="Rosling A."/>
        </authorList>
    </citation>
    <scope>NUCLEOTIDE SEQUENCE</scope>
    <source>
        <strain evidence="1">Wild A</strain>
    </source>
</reference>
<gene>
    <name evidence="1" type="ORF">FWILDA_LOCUS1155</name>
</gene>
<dbReference type="OrthoDB" id="2421992at2759"/>
<evidence type="ECO:0000313" key="1">
    <source>
        <dbReference type="EMBL" id="CAI2163611.1"/>
    </source>
</evidence>
<dbReference type="AlphaFoldDB" id="A0A9W4SBV2"/>